<evidence type="ECO:0000313" key="5">
    <source>
        <dbReference type="Proteomes" id="UP001303587"/>
    </source>
</evidence>
<dbReference type="Gene3D" id="2.20.28.90">
    <property type="match status" value="1"/>
</dbReference>
<dbReference type="GeneID" id="89229177"/>
<comment type="similarity">
    <text evidence="2">Belongs to the archaeal Spt4 family.</text>
</comment>
<feature type="binding site" evidence="2">
    <location>
        <position position="22"/>
    </location>
    <ligand>
        <name>Zn(2+)</name>
        <dbReference type="ChEBI" id="CHEBI:29105"/>
    </ligand>
</feature>
<dbReference type="InterPro" id="IPR029040">
    <property type="entry name" value="RPABC4/Spt4"/>
</dbReference>
<dbReference type="NCBIfam" id="NF041664">
    <property type="entry name" value="RNAP_arch_Epp"/>
    <property type="match status" value="1"/>
</dbReference>
<dbReference type="InterPro" id="IPR007178">
    <property type="entry name" value="Spt4_arch"/>
</dbReference>
<keyword evidence="2" id="KW-0862">Zinc</keyword>
<accession>A0AA96ZUP0</accession>
<name>A0AA96ZUP0_9EURY</name>
<comment type="subunit">
    <text evidence="2">Heterodimer composed of Spt4 and Spt5.</text>
</comment>
<feature type="binding site" evidence="2">
    <location>
        <position position="6"/>
    </location>
    <ligand>
        <name>Zn(2+)</name>
        <dbReference type="ChEBI" id="CHEBI:29105"/>
    </ligand>
</feature>
<dbReference type="GO" id="GO:0008270">
    <property type="term" value="F:zinc ion binding"/>
    <property type="evidence" value="ECO:0007669"/>
    <property type="project" value="UniProtKB-UniRule"/>
</dbReference>
<evidence type="ECO:0000259" key="3">
    <source>
        <dbReference type="SMART" id="SM01389"/>
    </source>
</evidence>
<organism evidence="4 5">
    <name type="scientific">Methanolapillus millepedarum</name>
    <dbReference type="NCBI Taxonomy" id="3028296"/>
    <lineage>
        <taxon>Archaea</taxon>
        <taxon>Methanobacteriati</taxon>
        <taxon>Methanobacteriota</taxon>
        <taxon>Stenosarchaea group</taxon>
        <taxon>Methanomicrobia</taxon>
        <taxon>Methanosarcinales</taxon>
        <taxon>Methanosarcinaceae</taxon>
        <taxon>Methanolapillus</taxon>
    </lineage>
</organism>
<dbReference type="SUPFAM" id="SSF63393">
    <property type="entry name" value="RNA polymerase subunits"/>
    <property type="match status" value="1"/>
</dbReference>
<feature type="binding site" evidence="2">
    <location>
        <position position="9"/>
    </location>
    <ligand>
        <name>Zn(2+)</name>
        <dbReference type="ChEBI" id="CHEBI:29105"/>
    </ligand>
</feature>
<feature type="domain" description="Spt4/RpoE2 zinc finger" evidence="3">
    <location>
        <begin position="3"/>
        <end position="62"/>
    </location>
</feature>
<dbReference type="EMBL" id="CP131060">
    <property type="protein sequence ID" value="WNY24531.1"/>
    <property type="molecule type" value="Genomic_DNA"/>
</dbReference>
<keyword evidence="2" id="KW-0479">Metal-binding</keyword>
<proteinExistence type="inferred from homology"/>
<feature type="binding site" evidence="2">
    <location>
        <position position="19"/>
    </location>
    <ligand>
        <name>Zn(2+)</name>
        <dbReference type="ChEBI" id="CHEBI:29105"/>
    </ligand>
</feature>
<dbReference type="Proteomes" id="UP001303587">
    <property type="component" value="Chromosome"/>
</dbReference>
<dbReference type="InterPro" id="IPR022800">
    <property type="entry name" value="Spt4/RpoE2_Znf"/>
</dbReference>
<evidence type="ECO:0000256" key="2">
    <source>
        <dbReference type="HAMAP-Rule" id="MF_00949"/>
    </source>
</evidence>
<gene>
    <name evidence="2" type="primary">spt4</name>
    <name evidence="4" type="ORF">MsAc7_00530</name>
</gene>
<dbReference type="SMART" id="SM01389">
    <property type="entry name" value="Spt4"/>
    <property type="match status" value="1"/>
</dbReference>
<dbReference type="RefSeq" id="WP_338102619.1">
    <property type="nucleotide sequence ID" value="NZ_CP131060.1"/>
</dbReference>
<keyword evidence="5" id="KW-1185">Reference proteome</keyword>
<keyword evidence="1 2" id="KW-0804">Transcription</keyword>
<sequence>MAEKVCRKCMRLIVNSDTCEMCGSSDLADEWMGLVIILDPRNSEIAKRMNVDLADKYALKVR</sequence>
<dbReference type="HAMAP" id="MF_00949">
    <property type="entry name" value="Spt4_arch"/>
    <property type="match status" value="1"/>
</dbReference>
<evidence type="ECO:0000313" key="4">
    <source>
        <dbReference type="EMBL" id="WNY24531.1"/>
    </source>
</evidence>
<dbReference type="GO" id="GO:0006355">
    <property type="term" value="P:regulation of DNA-templated transcription"/>
    <property type="evidence" value="ECO:0007669"/>
    <property type="project" value="UniProtKB-UniRule"/>
</dbReference>
<reference evidence="4 5" key="1">
    <citation type="submission" date="2023-07" db="EMBL/GenBank/DDBJ databases">
        <title>Closed genoem sequence of Methanosarcinaceae archaeon Ac7.</title>
        <authorList>
            <person name="Poehlein A."/>
            <person name="Protasov E."/>
            <person name="Platt K."/>
            <person name="Reeh H."/>
            <person name="Daniel R."/>
            <person name="Brune A."/>
        </authorList>
    </citation>
    <scope>NUCLEOTIDE SEQUENCE [LARGE SCALE GENOMIC DNA]</scope>
    <source>
        <strain evidence="4 5">Ac7</strain>
    </source>
</reference>
<dbReference type="InterPro" id="IPR038589">
    <property type="entry name" value="Spt4_dom_sf"/>
</dbReference>
<dbReference type="PANTHER" id="PTHR40704:SF1">
    <property type="entry name" value="TRANSCRIPTION ELONGATION FACTOR SPT4"/>
    <property type="match status" value="1"/>
</dbReference>
<evidence type="ECO:0000256" key="1">
    <source>
        <dbReference type="ARBA" id="ARBA00023163"/>
    </source>
</evidence>
<dbReference type="Pfam" id="PF06093">
    <property type="entry name" value="Spt4"/>
    <property type="match status" value="1"/>
</dbReference>
<dbReference type="AlphaFoldDB" id="A0AA96ZUP0"/>
<protein>
    <recommendedName>
        <fullName evidence="2">Transcription elongation factor Spt4</fullName>
    </recommendedName>
</protein>
<keyword evidence="2" id="KW-0805">Transcription regulation</keyword>
<comment type="function">
    <text evidence="2">Stimulates transcription elongation.</text>
</comment>
<dbReference type="PANTHER" id="PTHR40704">
    <property type="entry name" value="TRANSCRIPTION ELONGATION FACTOR SPT4"/>
    <property type="match status" value="1"/>
</dbReference>